<keyword evidence="5" id="KW-1185">Reference proteome</keyword>
<protein>
    <recommendedName>
        <fullName evidence="3">Ig-like domain-containing protein</fullName>
    </recommendedName>
</protein>
<dbReference type="SUPFAM" id="SSF48726">
    <property type="entry name" value="Immunoglobulin"/>
    <property type="match status" value="1"/>
</dbReference>
<dbReference type="InterPro" id="IPR036179">
    <property type="entry name" value="Ig-like_dom_sf"/>
</dbReference>
<dbReference type="InterPro" id="IPR050208">
    <property type="entry name" value="MHC_class-I_related"/>
</dbReference>
<dbReference type="GO" id="GO:0009897">
    <property type="term" value="C:external side of plasma membrane"/>
    <property type="evidence" value="ECO:0007669"/>
    <property type="project" value="TreeGrafter"/>
</dbReference>
<dbReference type="Ensembl" id="ENSPKIT00000027399.1">
    <property type="protein sequence ID" value="ENSPKIP00000003438.1"/>
    <property type="gene ID" value="ENSPKIG00000020169.1"/>
</dbReference>
<evidence type="ECO:0000313" key="4">
    <source>
        <dbReference type="Ensembl" id="ENSPKIP00000003438.1"/>
    </source>
</evidence>
<accession>A0A3B3QB97</accession>
<dbReference type="InterPro" id="IPR013783">
    <property type="entry name" value="Ig-like_fold"/>
</dbReference>
<dbReference type="PANTHER" id="PTHR16675:SF237">
    <property type="entry name" value="MHC CLASS I ANTIGEN TRANSCRIPT VARIANT 1-RELATED"/>
    <property type="match status" value="1"/>
</dbReference>
<proteinExistence type="inferred from homology"/>
<name>A0A3B3QB97_9TELE</name>
<dbReference type="FunFam" id="3.30.500.10:FF:000001">
    <property type="entry name" value="H-2 class I histocompatibility antigen, alpha chain"/>
    <property type="match status" value="1"/>
</dbReference>
<dbReference type="InterPro" id="IPR001039">
    <property type="entry name" value="MHC_I_a_a1/a2"/>
</dbReference>
<comment type="similarity">
    <text evidence="2">Belongs to the MHC class I family.</text>
</comment>
<dbReference type="GeneTree" id="ENSGT01120000271828"/>
<organism evidence="4 5">
    <name type="scientific">Paramormyrops kingsleyae</name>
    <dbReference type="NCBI Taxonomy" id="1676925"/>
    <lineage>
        <taxon>Eukaryota</taxon>
        <taxon>Metazoa</taxon>
        <taxon>Chordata</taxon>
        <taxon>Craniata</taxon>
        <taxon>Vertebrata</taxon>
        <taxon>Euteleostomi</taxon>
        <taxon>Actinopterygii</taxon>
        <taxon>Neopterygii</taxon>
        <taxon>Teleostei</taxon>
        <taxon>Osteoglossocephala</taxon>
        <taxon>Osteoglossomorpha</taxon>
        <taxon>Osteoglossiformes</taxon>
        <taxon>Mormyridae</taxon>
        <taxon>Paramormyrops</taxon>
    </lineage>
</organism>
<dbReference type="GO" id="GO:0005615">
    <property type="term" value="C:extracellular space"/>
    <property type="evidence" value="ECO:0007669"/>
    <property type="project" value="TreeGrafter"/>
</dbReference>
<evidence type="ECO:0000256" key="2">
    <source>
        <dbReference type="RuleBase" id="RU004439"/>
    </source>
</evidence>
<dbReference type="AlphaFoldDB" id="A0A3B3QB97"/>
<dbReference type="Proteomes" id="UP000261540">
    <property type="component" value="Unplaced"/>
</dbReference>
<sequence length="332" mass="37487">LAQLAVHSDFPPSLRNYNVCFAFPVSHSLQYVYSGTSGIWNLPEFMIVRLVDGEPFVHYDSNSHKMTPLQEWMAKSEGPDYWNTESQVAMSDELAFENNIEVAKQRFNQTGGIHTLQVMYSCEWDDETGVSVYGYDGSDFLTLDLKTMTYVAPVMQAVPTKLNWNSGRAFLEGQKAYHTHICIEWLKKYVSYGKSTLERTVRPEVSLLQKDPSSPVTCHATGFFPKGIVVTWRKDGVDMHSDVEVGETLPNGNPVSIVCFRVFLHSVLPLGDTVHVQCHAPIVRSSRVPRPLVNLMWNPSVLQLFLIVVISPLYLVRVSVCFPSTVIDMLTY</sequence>
<dbReference type="InterPro" id="IPR007110">
    <property type="entry name" value="Ig-like_dom"/>
</dbReference>
<evidence type="ECO:0000259" key="3">
    <source>
        <dbReference type="PROSITE" id="PS50835"/>
    </source>
</evidence>
<dbReference type="PRINTS" id="PR01638">
    <property type="entry name" value="MHCCLASSI"/>
</dbReference>
<keyword evidence="1" id="KW-0325">Glycoprotein</keyword>
<dbReference type="Gene3D" id="3.30.500.10">
    <property type="entry name" value="MHC class I-like antigen recognition-like"/>
    <property type="match status" value="1"/>
</dbReference>
<reference evidence="4" key="2">
    <citation type="submission" date="2025-09" db="UniProtKB">
        <authorList>
            <consortium name="Ensembl"/>
        </authorList>
    </citation>
    <scope>IDENTIFICATION</scope>
</reference>
<dbReference type="PROSITE" id="PS50835">
    <property type="entry name" value="IG_LIKE"/>
    <property type="match status" value="1"/>
</dbReference>
<dbReference type="InterPro" id="IPR037055">
    <property type="entry name" value="MHC_I-like_Ag-recog_sf"/>
</dbReference>
<dbReference type="SUPFAM" id="SSF54452">
    <property type="entry name" value="MHC antigen-recognition domain"/>
    <property type="match status" value="1"/>
</dbReference>
<dbReference type="PANTHER" id="PTHR16675">
    <property type="entry name" value="MHC CLASS I-RELATED"/>
    <property type="match status" value="1"/>
</dbReference>
<dbReference type="Pfam" id="PF07654">
    <property type="entry name" value="C1-set"/>
    <property type="match status" value="1"/>
</dbReference>
<evidence type="ECO:0000256" key="1">
    <source>
        <dbReference type="ARBA" id="ARBA00023180"/>
    </source>
</evidence>
<dbReference type="Gene3D" id="2.60.40.10">
    <property type="entry name" value="Immunoglobulins"/>
    <property type="match status" value="1"/>
</dbReference>
<dbReference type="Pfam" id="PF00129">
    <property type="entry name" value="MHC_I"/>
    <property type="match status" value="1"/>
</dbReference>
<dbReference type="InterPro" id="IPR003597">
    <property type="entry name" value="Ig_C1-set"/>
</dbReference>
<reference evidence="4" key="1">
    <citation type="submission" date="2025-08" db="UniProtKB">
        <authorList>
            <consortium name="Ensembl"/>
        </authorList>
    </citation>
    <scope>IDENTIFICATION</scope>
</reference>
<dbReference type="InterPro" id="IPR011161">
    <property type="entry name" value="MHC_I-like_Ag-recog"/>
</dbReference>
<feature type="domain" description="Ig-like" evidence="3">
    <location>
        <begin position="203"/>
        <end position="289"/>
    </location>
</feature>
<dbReference type="GO" id="GO:0006955">
    <property type="term" value="P:immune response"/>
    <property type="evidence" value="ECO:0007669"/>
    <property type="project" value="TreeGrafter"/>
</dbReference>
<evidence type="ECO:0000313" key="5">
    <source>
        <dbReference type="Proteomes" id="UP000261540"/>
    </source>
</evidence>
<dbReference type="InterPro" id="IPR011162">
    <property type="entry name" value="MHC_I/II-like_Ag-recog"/>
</dbReference>